<evidence type="ECO:0000313" key="3">
    <source>
        <dbReference type="Proteomes" id="UP000007509"/>
    </source>
</evidence>
<proteinExistence type="predicted"/>
<gene>
    <name evidence="2" type="ORF">PMI13_00723</name>
</gene>
<dbReference type="AlphaFoldDB" id="J3CMT2"/>
<evidence type="ECO:0000313" key="2">
    <source>
        <dbReference type="EMBL" id="EJL74844.1"/>
    </source>
</evidence>
<feature type="transmembrane region" description="Helical" evidence="1">
    <location>
        <begin position="41"/>
        <end position="58"/>
    </location>
</feature>
<keyword evidence="3" id="KW-1185">Reference proteome</keyword>
<feature type="transmembrane region" description="Helical" evidence="1">
    <location>
        <begin position="12"/>
        <end position="29"/>
    </location>
</feature>
<keyword evidence="1" id="KW-0812">Transmembrane</keyword>
<sequence length="134" mass="15704">MKIAYPDKRPFVNLILGILWIIIGASYFLENGNTSQWGPSITIAVGIFYILYFAYEYFSKYMEISKDRIKVNSIPKKEVRISDLTEVSRISDDYIFRSSDKILIIAKSQINKKDLLKFESFFNTLDIQLRENKQ</sequence>
<accession>J3CMT2</accession>
<reference evidence="2 3" key="1">
    <citation type="journal article" date="2012" name="J. Bacteriol.">
        <title>Twenty-one genome sequences from Pseudomonas species and 19 genome sequences from diverse bacteria isolated from the rhizosphere and endosphere of Populus deltoides.</title>
        <authorList>
            <person name="Brown S.D."/>
            <person name="Utturkar S.M."/>
            <person name="Klingeman D.M."/>
            <person name="Johnson C.M."/>
            <person name="Martin S.L."/>
            <person name="Land M.L."/>
            <person name="Lu T.Y."/>
            <person name="Schadt C.W."/>
            <person name="Doktycz M.J."/>
            <person name="Pelletier D.A."/>
        </authorList>
    </citation>
    <scope>NUCLEOTIDE SEQUENCE [LARGE SCALE GENOMIC DNA]</scope>
    <source>
        <strain evidence="2 3">CF314</strain>
    </source>
</reference>
<dbReference type="RefSeq" id="WP_007840767.1">
    <property type="nucleotide sequence ID" value="NZ_AKJY01000012.1"/>
</dbReference>
<dbReference type="EMBL" id="AKJY01000012">
    <property type="protein sequence ID" value="EJL74844.1"/>
    <property type="molecule type" value="Genomic_DNA"/>
</dbReference>
<comment type="caution">
    <text evidence="2">The sequence shown here is derived from an EMBL/GenBank/DDBJ whole genome shotgun (WGS) entry which is preliminary data.</text>
</comment>
<name>J3CMT2_9FLAO</name>
<keyword evidence="1" id="KW-1133">Transmembrane helix</keyword>
<dbReference type="PATRIC" id="fig|1144316.3.peg.733"/>
<keyword evidence="1" id="KW-0472">Membrane</keyword>
<organism evidence="2 3">
    <name type="scientific">Chryseobacterium populi</name>
    <dbReference type="NCBI Taxonomy" id="1144316"/>
    <lineage>
        <taxon>Bacteria</taxon>
        <taxon>Pseudomonadati</taxon>
        <taxon>Bacteroidota</taxon>
        <taxon>Flavobacteriia</taxon>
        <taxon>Flavobacteriales</taxon>
        <taxon>Weeksellaceae</taxon>
        <taxon>Chryseobacterium group</taxon>
        <taxon>Chryseobacterium</taxon>
    </lineage>
</organism>
<protein>
    <submittedName>
        <fullName evidence="2">Uncharacterized protein</fullName>
    </submittedName>
</protein>
<evidence type="ECO:0000256" key="1">
    <source>
        <dbReference type="SAM" id="Phobius"/>
    </source>
</evidence>
<dbReference type="Proteomes" id="UP000007509">
    <property type="component" value="Unassembled WGS sequence"/>
</dbReference>